<dbReference type="Pfam" id="PF13524">
    <property type="entry name" value="Glyco_trans_1_2"/>
    <property type="match status" value="1"/>
</dbReference>
<dbReference type="InterPro" id="IPR055259">
    <property type="entry name" value="YkvP/CgeB_Glyco_trans-like"/>
</dbReference>
<dbReference type="OrthoDB" id="5335244at2"/>
<feature type="domain" description="Spore protein YkvP/CgeB glycosyl transferase-like" evidence="1">
    <location>
        <begin position="357"/>
        <end position="464"/>
    </location>
</feature>
<dbReference type="KEGG" id="ahs:AHALO_2551"/>
<gene>
    <name evidence="2" type="ORF">CP960_13120</name>
</gene>
<evidence type="ECO:0000313" key="2">
    <source>
        <dbReference type="EMBL" id="PKI79697.1"/>
    </source>
</evidence>
<protein>
    <recommendedName>
        <fullName evidence="1">Spore protein YkvP/CgeB glycosyl transferase-like domain-containing protein</fullName>
    </recommendedName>
</protein>
<reference evidence="2 3" key="1">
    <citation type="submission" date="2017-09" db="EMBL/GenBank/DDBJ databases">
        <title>Genomics of the genus Arcobacter.</title>
        <authorList>
            <person name="Perez-Cataluna A."/>
            <person name="Figueras M.J."/>
            <person name="Salas-Masso N."/>
        </authorList>
    </citation>
    <scope>NUCLEOTIDE SEQUENCE [LARGE SCALE GENOMIC DNA]</scope>
    <source>
        <strain evidence="2 3">DSM 18005</strain>
    </source>
</reference>
<organism evidence="2 3">
    <name type="scientific">Malaciobacter halophilus</name>
    <dbReference type="NCBI Taxonomy" id="197482"/>
    <lineage>
        <taxon>Bacteria</taxon>
        <taxon>Pseudomonadati</taxon>
        <taxon>Campylobacterota</taxon>
        <taxon>Epsilonproteobacteria</taxon>
        <taxon>Campylobacterales</taxon>
        <taxon>Arcobacteraceae</taxon>
        <taxon>Malaciobacter</taxon>
    </lineage>
</organism>
<comment type="caution">
    <text evidence="2">The sequence shown here is derived from an EMBL/GenBank/DDBJ whole genome shotgun (WGS) entry which is preliminary data.</text>
</comment>
<accession>A0A2N1IZH8</accession>
<keyword evidence="3" id="KW-1185">Reference proteome</keyword>
<evidence type="ECO:0000313" key="3">
    <source>
        <dbReference type="Proteomes" id="UP000233248"/>
    </source>
</evidence>
<evidence type="ECO:0000259" key="1">
    <source>
        <dbReference type="Pfam" id="PF13524"/>
    </source>
</evidence>
<dbReference type="RefSeq" id="WP_101185926.1">
    <property type="nucleotide sequence ID" value="NZ_CP031218.1"/>
</dbReference>
<proteinExistence type="predicted"/>
<sequence>MIQYFDTYFLDASKALEEAKKCNKIIGQNPRITFDQICYYNAEKELKNAPSNCIFVPFENVYNYFVTTKNRRPTKLNYDNIEISQEERKEFTKAFIDILEQVEKEREALAEIYKKQIQNFKPNFQDKKLRVLIPSNKETTVMKHISKNIANAFEQTGKYEVCHLIQENDMQDMDYLIYYHKVDEFKPHITFNINHMNNEFLNEYVYNFIWFQDAMEIVTNNEPLNQRKRDHILCLLPGIKNVLENKGAKNTQLQDFCIDTSIYKKRPEIKKEKKVVFIGGSYKNNTMPYENALKLNNIEETISEETKEDIIQELLDIYKTQGTFYLEQIKFLARKFKCSIQYFNSYAIPLVIRDYTLLELVKNNIDYELEIYGWGWEEYEELKPYYKGVLNYGEDISKVYNSATYAIVTHPSYTIQQRTLESLASNCTALVYDCTKNYLLEGESYKDEFLLFKNLEELFKILKEEPKVKISKKLIEEFSYANLVNKVEKTILEDTNSEK</sequence>
<dbReference type="AlphaFoldDB" id="A0A2N1IZH8"/>
<name>A0A2N1IZH8_9BACT</name>
<dbReference type="EMBL" id="NXIF01000076">
    <property type="protein sequence ID" value="PKI79697.1"/>
    <property type="molecule type" value="Genomic_DNA"/>
</dbReference>
<dbReference type="Proteomes" id="UP000233248">
    <property type="component" value="Unassembled WGS sequence"/>
</dbReference>